<feature type="compositionally biased region" description="Polar residues" evidence="1">
    <location>
        <begin position="182"/>
        <end position="196"/>
    </location>
</feature>
<name>A0AA38SMA8_9PEZI</name>
<feature type="region of interest" description="Disordered" evidence="1">
    <location>
        <begin position="284"/>
        <end position="355"/>
    </location>
</feature>
<feature type="region of interest" description="Disordered" evidence="1">
    <location>
        <begin position="1"/>
        <end position="229"/>
    </location>
</feature>
<sequence>MSGFKDIVKGGWHPDKDVPIKDSLKGLVGKGKKEEKTYREPIPITSLRDPASFPPPPKHVATGATPSPPPGHPYRSPGAGAAHQSYSSAHTTHNQDAEEAPPAPKPYRVDTTGLSTSHLPPPPRRTGGTASTPSPPPAYTHAKPPPPSLPPRLPPRTSTPTSPAHPPAPPVRDPQPEPKTQGYLNKSAINNLSSRGISVPGFGINPSTPALTTAQPRQPGTAPSTAGTTWAQERAALQTASSAYKDPTSVSASDAASAASTINNFHQRHGDQVGSVAGRINAFAAGGRTATPPHSAPNPAPGGAGVASAAAAGKKKPPPPPPPAKKPALAAAATHGARQEQAAPPPVPLGTRPQF</sequence>
<feature type="compositionally biased region" description="Pro residues" evidence="1">
    <location>
        <begin position="133"/>
        <end position="154"/>
    </location>
</feature>
<dbReference type="EMBL" id="JANBVN010000003">
    <property type="protein sequence ID" value="KAJ9165442.1"/>
    <property type="molecule type" value="Genomic_DNA"/>
</dbReference>
<dbReference type="Proteomes" id="UP001174691">
    <property type="component" value="Unassembled WGS sequence"/>
</dbReference>
<reference evidence="2" key="1">
    <citation type="submission" date="2022-07" db="EMBL/GenBank/DDBJ databases">
        <title>Fungi with potential for degradation of polypropylene.</title>
        <authorList>
            <person name="Gostincar C."/>
        </authorList>
    </citation>
    <scope>NUCLEOTIDE SEQUENCE</scope>
    <source>
        <strain evidence="2">EXF-13287</strain>
    </source>
</reference>
<evidence type="ECO:0000313" key="3">
    <source>
        <dbReference type="Proteomes" id="UP001174691"/>
    </source>
</evidence>
<evidence type="ECO:0000313" key="2">
    <source>
        <dbReference type="EMBL" id="KAJ9165442.1"/>
    </source>
</evidence>
<feature type="compositionally biased region" description="Pro residues" evidence="1">
    <location>
        <begin position="163"/>
        <end position="173"/>
    </location>
</feature>
<organism evidence="2 3">
    <name type="scientific">Coniochaeta hoffmannii</name>
    <dbReference type="NCBI Taxonomy" id="91930"/>
    <lineage>
        <taxon>Eukaryota</taxon>
        <taxon>Fungi</taxon>
        <taxon>Dikarya</taxon>
        <taxon>Ascomycota</taxon>
        <taxon>Pezizomycotina</taxon>
        <taxon>Sordariomycetes</taxon>
        <taxon>Sordariomycetidae</taxon>
        <taxon>Coniochaetales</taxon>
        <taxon>Coniochaetaceae</taxon>
        <taxon>Coniochaeta</taxon>
    </lineage>
</organism>
<accession>A0AA38SMA8</accession>
<gene>
    <name evidence="2" type="ORF">NKR19_g329</name>
</gene>
<comment type="caution">
    <text evidence="2">The sequence shown here is derived from an EMBL/GenBank/DDBJ whole genome shotgun (WGS) entry which is preliminary data.</text>
</comment>
<evidence type="ECO:0000256" key="1">
    <source>
        <dbReference type="SAM" id="MobiDB-lite"/>
    </source>
</evidence>
<feature type="compositionally biased region" description="Polar residues" evidence="1">
    <location>
        <begin position="205"/>
        <end position="229"/>
    </location>
</feature>
<proteinExistence type="predicted"/>
<keyword evidence="3" id="KW-1185">Reference proteome</keyword>
<feature type="compositionally biased region" description="Polar residues" evidence="1">
    <location>
        <begin position="84"/>
        <end position="94"/>
    </location>
</feature>
<protein>
    <submittedName>
        <fullName evidence="2">Uncharacterized protein</fullName>
    </submittedName>
</protein>
<feature type="compositionally biased region" description="Basic and acidic residues" evidence="1">
    <location>
        <begin position="1"/>
        <end position="24"/>
    </location>
</feature>
<feature type="compositionally biased region" description="Low complexity" evidence="1">
    <location>
        <begin position="326"/>
        <end position="336"/>
    </location>
</feature>
<dbReference type="AlphaFoldDB" id="A0AA38SMA8"/>